<protein>
    <submittedName>
        <fullName evidence="1">Terminase large subunit</fullName>
    </submittedName>
</protein>
<keyword evidence="2" id="KW-1185">Reference proteome</keyword>
<sequence length="501" mass="55033">MIGSQDARFYIAPTPRGYSCDHAEAAIDLAAGYGLVLDEWQAKVVRAWLRTTTTGKWCAGTWGVSVPRQNGKNGGLEAVELYMLVHLGLKILHTSHLLTSARKAFKRLLQFFGQKKDDPNARFPELNAMVVEIRKTNGQEAIVLNNGGMIELGARTGGAGRGSSFDVLVVDEAQEYEEDEQEALKPTISAAPGGDPVTIFMGTPPRDLTERGEPFVRVRNNAVTGKNKRAAWVEHSASGDVDKMTDTELAVFVRDLRNAADANPALGIRISLETIQDELNEFSPRSYARERLNMWPTPTEAGKKAFTKWDDRAIDDPDPEWQVASYGVEMNPGRTKVSIGVSTFGDGDSVHLELAADAPFDEAGTTALVEWLWQRAKRRTPIVIDALSPSRDLLEAPLKQKRMKVFILGSSEYTQGCGMLHEAVEKHPAVTHFGQEHLDESAKHTVQDPIKNRPGSFRWGSDGPDADLAPINAVTCAYLGAKKFARRIAKSSPKKRGAIVF</sequence>
<organism evidence="1 2">
    <name type="scientific">Arthrobacter phage Bauer</name>
    <dbReference type="NCBI Taxonomy" id="2985648"/>
    <lineage>
        <taxon>Viruses</taxon>
        <taxon>Duplodnaviria</taxon>
        <taxon>Heunggongvirae</taxon>
        <taxon>Uroviricota</taxon>
        <taxon>Caudoviricetes</taxon>
        <taxon>Bauervirus</taxon>
        <taxon>Bauervirus bauer</taxon>
    </lineage>
</organism>
<dbReference type="Gene3D" id="3.40.50.300">
    <property type="entry name" value="P-loop containing nucleotide triphosphate hydrolases"/>
    <property type="match status" value="1"/>
</dbReference>
<dbReference type="GeneID" id="80034668"/>
<reference evidence="1" key="1">
    <citation type="submission" date="2022-10" db="EMBL/GenBank/DDBJ databases">
        <authorList>
            <person name="Shreffler J."/>
            <person name="Spring A.M."/>
            <person name="Klyczek K."/>
            <person name="Garlena R.A."/>
            <person name="Russell D.A."/>
            <person name="Pope W.H."/>
            <person name="Jacobs-Sera D."/>
            <person name="Hatfull G.F."/>
        </authorList>
    </citation>
    <scope>NUCLEOTIDE SEQUENCE</scope>
</reference>
<accession>A0A9E8A9S8</accession>
<dbReference type="RefSeq" id="YP_010761297.1">
    <property type="nucleotide sequence ID" value="NC_073594.1"/>
</dbReference>
<evidence type="ECO:0000313" key="2">
    <source>
        <dbReference type="Proteomes" id="UP001156221"/>
    </source>
</evidence>
<evidence type="ECO:0000313" key="1">
    <source>
        <dbReference type="EMBL" id="UYM26553.1"/>
    </source>
</evidence>
<proteinExistence type="predicted"/>
<dbReference type="KEGG" id="vg:80034668"/>
<name>A0A9E8A9S8_9CAUD</name>
<gene>
    <name evidence="1" type="primary">4</name>
    <name evidence="1" type="ORF">SEA_BAUER_4</name>
</gene>
<dbReference type="Proteomes" id="UP001156221">
    <property type="component" value="Segment"/>
</dbReference>
<dbReference type="InterPro" id="IPR027417">
    <property type="entry name" value="P-loop_NTPase"/>
</dbReference>
<dbReference type="EMBL" id="OP580516">
    <property type="protein sequence ID" value="UYM26553.1"/>
    <property type="molecule type" value="Genomic_DNA"/>
</dbReference>